<dbReference type="Pfam" id="PF05726">
    <property type="entry name" value="Pirin_C"/>
    <property type="match status" value="1"/>
</dbReference>
<comment type="caution">
    <text evidence="6">The sequence shown here is derived from an EMBL/GenBank/DDBJ whole genome shotgun (WGS) entry which is preliminary data.</text>
</comment>
<name>A0A0J1D3A3_9BURK</name>
<evidence type="ECO:0000256" key="1">
    <source>
        <dbReference type="ARBA" id="ARBA00008416"/>
    </source>
</evidence>
<dbReference type="CDD" id="cd02247">
    <property type="entry name" value="cupin_pirin_C"/>
    <property type="match status" value="1"/>
</dbReference>
<sequence length="282" mass="30763">MNTPKPMFVREVARIDDPQFVSGQGAGHRARRLIDAPDAAFADPFVLMAEDWTSQGVFPFHPHRGIETITFVIEGSIEHRDSAGYGGVIRAGDAQWMTAGRGIQHEENPPAGTSAHTLQLWVNLPAAEKMAVPRYQDLVASVLPVRNEDGVEVRVFSGAYDDMVSPTLNHLRVTMLEVRVENGGAFRHSFAATDNAFVYVLEGAVEIGPAGDLLEASQLGWLTRSEELGSSELTITARGNVGRFLLFAGQPLREPIAFGGPFVMNTQAEIQQAFADFRAGRF</sequence>
<dbReference type="RefSeq" id="WP_047845607.1">
    <property type="nucleotide sequence ID" value="NZ_AEJF01000051.1"/>
</dbReference>
<evidence type="ECO:0000256" key="2">
    <source>
        <dbReference type="PIRSR" id="PIRSR006232-1"/>
    </source>
</evidence>
<dbReference type="InterPro" id="IPR008778">
    <property type="entry name" value="Pirin_C_dom"/>
</dbReference>
<keyword evidence="2" id="KW-0408">Iron</keyword>
<dbReference type="PATRIC" id="fig|908627.4.peg.1219"/>
<gene>
    <name evidence="6" type="ORF">EOS_05535</name>
</gene>
<dbReference type="InterPro" id="IPR011051">
    <property type="entry name" value="RmlC_Cupin_sf"/>
</dbReference>
<dbReference type="AlphaFoldDB" id="A0A0J1D3A3"/>
<feature type="binding site" evidence="2">
    <location>
        <position position="63"/>
    </location>
    <ligand>
        <name>Fe cation</name>
        <dbReference type="ChEBI" id="CHEBI:24875"/>
    </ligand>
</feature>
<dbReference type="PIRSF" id="PIRSF006232">
    <property type="entry name" value="Pirin"/>
    <property type="match status" value="1"/>
</dbReference>
<dbReference type="EMBL" id="AEJF01000051">
    <property type="protein sequence ID" value="KLU27156.1"/>
    <property type="molecule type" value="Genomic_DNA"/>
</dbReference>
<accession>A0A0J1D3A3</accession>
<dbReference type="PANTHER" id="PTHR13903:SF8">
    <property type="entry name" value="PIRIN"/>
    <property type="match status" value="1"/>
</dbReference>
<dbReference type="Gene3D" id="2.60.120.10">
    <property type="entry name" value="Jelly Rolls"/>
    <property type="match status" value="2"/>
</dbReference>
<protein>
    <submittedName>
        <fullName evidence="6">Pirin</fullName>
    </submittedName>
</protein>
<dbReference type="SUPFAM" id="SSF51182">
    <property type="entry name" value="RmlC-like cupins"/>
    <property type="match status" value="1"/>
</dbReference>
<feature type="domain" description="Pirin N-terminal" evidence="4">
    <location>
        <begin position="55"/>
        <end position="122"/>
    </location>
</feature>
<keyword evidence="2" id="KW-0479">Metal-binding</keyword>
<evidence type="ECO:0000313" key="7">
    <source>
        <dbReference type="Proteomes" id="UP000035963"/>
    </source>
</evidence>
<evidence type="ECO:0000259" key="5">
    <source>
        <dbReference type="Pfam" id="PF05726"/>
    </source>
</evidence>
<dbReference type="Proteomes" id="UP000035963">
    <property type="component" value="Unassembled WGS sequence"/>
</dbReference>
<dbReference type="InterPro" id="IPR014710">
    <property type="entry name" value="RmlC-like_jellyroll"/>
</dbReference>
<comment type="similarity">
    <text evidence="1 3">Belongs to the pirin family.</text>
</comment>
<feature type="binding site" evidence="2">
    <location>
        <position position="107"/>
    </location>
    <ligand>
        <name>Fe cation</name>
        <dbReference type="ChEBI" id="CHEBI:24875"/>
    </ligand>
</feature>
<organism evidence="6 7">
    <name type="scientific">Caballeronia mineralivorans PML1(12)</name>
    <dbReference type="NCBI Taxonomy" id="908627"/>
    <lineage>
        <taxon>Bacteria</taxon>
        <taxon>Pseudomonadati</taxon>
        <taxon>Pseudomonadota</taxon>
        <taxon>Betaproteobacteria</taxon>
        <taxon>Burkholderiales</taxon>
        <taxon>Burkholderiaceae</taxon>
        <taxon>Caballeronia</taxon>
    </lineage>
</organism>
<keyword evidence="7" id="KW-1185">Reference proteome</keyword>
<comment type="cofactor">
    <cofactor evidence="2">
        <name>Fe cation</name>
        <dbReference type="ChEBI" id="CHEBI:24875"/>
    </cofactor>
    <text evidence="2">Binds 1 Fe cation per subunit.</text>
</comment>
<evidence type="ECO:0000259" key="4">
    <source>
        <dbReference type="Pfam" id="PF02678"/>
    </source>
</evidence>
<proteinExistence type="inferred from homology"/>
<evidence type="ECO:0000256" key="3">
    <source>
        <dbReference type="RuleBase" id="RU003457"/>
    </source>
</evidence>
<dbReference type="InterPro" id="IPR003829">
    <property type="entry name" value="Pirin_N_dom"/>
</dbReference>
<dbReference type="Pfam" id="PF02678">
    <property type="entry name" value="Pirin"/>
    <property type="match status" value="1"/>
</dbReference>
<dbReference type="GO" id="GO:0046872">
    <property type="term" value="F:metal ion binding"/>
    <property type="evidence" value="ECO:0007669"/>
    <property type="project" value="UniProtKB-KW"/>
</dbReference>
<dbReference type="CDD" id="cd02909">
    <property type="entry name" value="cupin_pirin_N"/>
    <property type="match status" value="1"/>
</dbReference>
<dbReference type="OrthoDB" id="321327at2"/>
<feature type="binding site" evidence="2">
    <location>
        <position position="105"/>
    </location>
    <ligand>
        <name>Fe cation</name>
        <dbReference type="ChEBI" id="CHEBI:24875"/>
    </ligand>
</feature>
<feature type="domain" description="Pirin C-terminal" evidence="5">
    <location>
        <begin position="175"/>
        <end position="282"/>
    </location>
</feature>
<feature type="binding site" evidence="2">
    <location>
        <position position="61"/>
    </location>
    <ligand>
        <name>Fe cation</name>
        <dbReference type="ChEBI" id="CHEBI:24875"/>
    </ligand>
</feature>
<evidence type="ECO:0000313" key="6">
    <source>
        <dbReference type="EMBL" id="KLU27156.1"/>
    </source>
</evidence>
<dbReference type="PANTHER" id="PTHR13903">
    <property type="entry name" value="PIRIN-RELATED"/>
    <property type="match status" value="1"/>
</dbReference>
<reference evidence="6 7" key="1">
    <citation type="journal article" date="2015" name="Genome Announc.">
        <title>Draft Genome Sequence of Burkholderia sp. Strain PML1(12), an Ectomycorrhizosphere-Inhabiting Bacterium with Effective Mineral-Weathering Ability.</title>
        <authorList>
            <person name="Uroz S."/>
            <person name="Oger P."/>
        </authorList>
    </citation>
    <scope>NUCLEOTIDE SEQUENCE [LARGE SCALE GENOMIC DNA]</scope>
    <source>
        <strain evidence="7">PML1(12)</strain>
    </source>
</reference>
<dbReference type="InterPro" id="IPR012093">
    <property type="entry name" value="Pirin"/>
</dbReference>